<keyword evidence="3 10" id="KW-0132">Cell division</keyword>
<dbReference type="GO" id="GO:0005634">
    <property type="term" value="C:nucleus"/>
    <property type="evidence" value="ECO:0007669"/>
    <property type="project" value="UniProtKB-SubCell"/>
</dbReference>
<dbReference type="GO" id="GO:0031262">
    <property type="term" value="C:Ndc80 complex"/>
    <property type="evidence" value="ECO:0007669"/>
    <property type="project" value="UniProtKB-UniRule"/>
</dbReference>
<evidence type="ECO:0000256" key="2">
    <source>
        <dbReference type="ARBA" id="ARBA00022454"/>
    </source>
</evidence>
<comment type="subunit">
    <text evidence="10">Component of the NDC80 complex.</text>
</comment>
<dbReference type="InterPro" id="IPR005550">
    <property type="entry name" value="Kinetochore_Ndc80"/>
</dbReference>
<feature type="domain" description="Kinetochore protein Ndc80 CH" evidence="13">
    <location>
        <begin position="138"/>
        <end position="258"/>
    </location>
</feature>
<evidence type="ECO:0000313" key="14">
    <source>
        <dbReference type="EMBL" id="PVZ98257.1"/>
    </source>
</evidence>
<name>A0A2U1IZN6_SMIAN</name>
<comment type="subcellular location">
    <subcellularLocation>
        <location evidence="10">Chromosome</location>
        <location evidence="10">Centromere</location>
        <location evidence="10">Kinetochore</location>
    </subcellularLocation>
    <subcellularLocation>
        <location evidence="10">Nucleus</location>
    </subcellularLocation>
</comment>
<keyword evidence="4 10" id="KW-0498">Mitosis</keyword>
<evidence type="ECO:0000256" key="8">
    <source>
        <dbReference type="ARBA" id="ARBA00023306"/>
    </source>
</evidence>
<keyword evidence="2 10" id="KW-0158">Chromosome</keyword>
<evidence type="ECO:0000256" key="6">
    <source>
        <dbReference type="ARBA" id="ARBA00023054"/>
    </source>
</evidence>
<evidence type="ECO:0000313" key="15">
    <source>
        <dbReference type="Proteomes" id="UP000245591"/>
    </source>
</evidence>
<evidence type="ECO:0000256" key="11">
    <source>
        <dbReference type="SAM" id="Coils"/>
    </source>
</evidence>
<proteinExistence type="inferred from homology"/>
<dbReference type="Proteomes" id="UP000245591">
    <property type="component" value="Unassembled WGS sequence"/>
</dbReference>
<evidence type="ECO:0000256" key="1">
    <source>
        <dbReference type="ARBA" id="ARBA00007050"/>
    </source>
</evidence>
<feature type="compositionally biased region" description="Polar residues" evidence="12">
    <location>
        <begin position="8"/>
        <end position="18"/>
    </location>
</feature>
<dbReference type="GO" id="GO:0051301">
    <property type="term" value="P:cell division"/>
    <property type="evidence" value="ECO:0007669"/>
    <property type="project" value="UniProtKB-UniRule"/>
</dbReference>
<feature type="coiled-coil region" evidence="11">
    <location>
        <begin position="548"/>
        <end position="614"/>
    </location>
</feature>
<accession>A0A2U1IZN6</accession>
<gene>
    <name evidence="14" type="ORF">BB558_005742</name>
</gene>
<evidence type="ECO:0000256" key="10">
    <source>
        <dbReference type="RuleBase" id="RU368072"/>
    </source>
</evidence>
<keyword evidence="7 10" id="KW-0539">Nucleus</keyword>
<dbReference type="EMBL" id="MBFU01000568">
    <property type="protein sequence ID" value="PVZ98257.1"/>
    <property type="molecule type" value="Genomic_DNA"/>
</dbReference>
<dbReference type="Pfam" id="PF03801">
    <property type="entry name" value="Ndc80_HEC"/>
    <property type="match status" value="1"/>
</dbReference>
<dbReference type="PANTHER" id="PTHR10643:SF2">
    <property type="entry name" value="KINETOCHORE PROTEIN NDC80 HOMOLOG"/>
    <property type="match status" value="1"/>
</dbReference>
<evidence type="ECO:0000256" key="9">
    <source>
        <dbReference type="ARBA" id="ARBA00023328"/>
    </source>
</evidence>
<keyword evidence="8 10" id="KW-0131">Cell cycle</keyword>
<feature type="region of interest" description="Disordered" evidence="12">
    <location>
        <begin position="1"/>
        <end position="22"/>
    </location>
</feature>
<dbReference type="PANTHER" id="PTHR10643">
    <property type="entry name" value="KINETOCHORE PROTEIN NDC80"/>
    <property type="match status" value="1"/>
</dbReference>
<keyword evidence="9 10" id="KW-0137">Centromere</keyword>
<keyword evidence="5 10" id="KW-0995">Kinetochore</keyword>
<evidence type="ECO:0000256" key="7">
    <source>
        <dbReference type="ARBA" id="ARBA00023242"/>
    </source>
</evidence>
<comment type="similarity">
    <text evidence="1 10">Belongs to the NDC80/HEC1 family.</text>
</comment>
<evidence type="ECO:0000256" key="12">
    <source>
        <dbReference type="SAM" id="MobiDB-lite"/>
    </source>
</evidence>
<comment type="function">
    <text evidence="10">Acts as a component of the essential kinetochore-associated NDC80 complex, which is required for chromosome segregation and spindle checkpoint activity.</text>
</comment>
<dbReference type="AlphaFoldDB" id="A0A2U1IZN6"/>
<reference evidence="14 15" key="1">
    <citation type="journal article" date="2018" name="MBio">
        <title>Comparative Genomics Reveals the Core Gene Toolbox for the Fungus-Insect Symbiosis.</title>
        <authorList>
            <person name="Wang Y."/>
            <person name="Stata M."/>
            <person name="Wang W."/>
            <person name="Stajich J.E."/>
            <person name="White M.M."/>
            <person name="Moncalvo J.M."/>
        </authorList>
    </citation>
    <scope>NUCLEOTIDE SEQUENCE [LARGE SCALE GENOMIC DNA]</scope>
    <source>
        <strain evidence="14 15">AUS-126-30</strain>
    </source>
</reference>
<evidence type="ECO:0000256" key="4">
    <source>
        <dbReference type="ARBA" id="ARBA00022776"/>
    </source>
</evidence>
<protein>
    <recommendedName>
        <fullName evidence="10">Kinetochore protein NDC80</fullName>
    </recommendedName>
</protein>
<organism evidence="14 15">
    <name type="scientific">Smittium angustum</name>
    <dbReference type="NCBI Taxonomy" id="133377"/>
    <lineage>
        <taxon>Eukaryota</taxon>
        <taxon>Fungi</taxon>
        <taxon>Fungi incertae sedis</taxon>
        <taxon>Zoopagomycota</taxon>
        <taxon>Kickxellomycotina</taxon>
        <taxon>Harpellomycetes</taxon>
        <taxon>Harpellales</taxon>
        <taxon>Legeriomycetaceae</taxon>
        <taxon>Smittium</taxon>
    </lineage>
</organism>
<feature type="coiled-coil region" evidence="11">
    <location>
        <begin position="434"/>
        <end position="468"/>
    </location>
</feature>
<feature type="coiled-coil region" evidence="11">
    <location>
        <begin position="316"/>
        <end position="402"/>
    </location>
</feature>
<dbReference type="GO" id="GO:0051315">
    <property type="term" value="P:attachment of mitotic spindle microtubules to kinetochore"/>
    <property type="evidence" value="ECO:0007669"/>
    <property type="project" value="UniProtKB-UniRule"/>
</dbReference>
<dbReference type="Gene3D" id="1.10.418.30">
    <property type="entry name" value="Ncd80 complex, Ncd80 subunit"/>
    <property type="match status" value="1"/>
</dbReference>
<keyword evidence="6 11" id="KW-0175">Coiled coil</keyword>
<dbReference type="InterPro" id="IPR038273">
    <property type="entry name" value="Ndc80_sf"/>
</dbReference>
<evidence type="ECO:0000256" key="3">
    <source>
        <dbReference type="ARBA" id="ARBA00022618"/>
    </source>
</evidence>
<comment type="caution">
    <text evidence="14">The sequence shown here is derived from an EMBL/GenBank/DDBJ whole genome shotgun (WGS) entry which is preliminary data.</text>
</comment>
<evidence type="ECO:0000256" key="5">
    <source>
        <dbReference type="ARBA" id="ARBA00022838"/>
    </source>
</evidence>
<keyword evidence="15" id="KW-1185">Reference proteome</keyword>
<evidence type="ECO:0000259" key="13">
    <source>
        <dbReference type="Pfam" id="PF03801"/>
    </source>
</evidence>
<dbReference type="InterPro" id="IPR055260">
    <property type="entry name" value="Ndc80_CH"/>
</dbReference>
<sequence>MNPRRKTVSNNNPGNSRISFAGNRFQAEASGSNRNSIAPYNRMSIAPQQYNPPVGSNLNILRKTDSGRMTPMLSRTQNTSAFVPDSRNHPGNTLIKKVGIRMLTQTPAGKNTRIGNLDTISSKPPGTINTTIKSRGNLINIDPRPIRDAQFQADARRKITNYLISRRYEKEINARALENPTIKNIEDIFKFIYGRLDPLFRYSRKFEDDIFAILKVIEYPYIDTITKTMLRVPSSVNNWPTVLAFILWMTELNLIVENMESPNTYVDEFSGQNSSVRFEDKVFYQYLITTYPIWLNGNDEPPEVELDLAEQFELKSQHTSDENTHLENQLSSLKAELKQYQDSKSSLETQEELKSRLSTDITSLDGYLNKVEYKNSKTHQKIEALESELINMDTEYNSLCQNISNVNSILGKQSISIDEVDQMNMKRVHLCQVLGDAQTNLNTKKDELNAKETEIQRILDKIDQLEQTYNTGAKQIESHQAIHTNNNEKQPVQFPLSVIINTNSEDQHNLCKPNLKVEIQKNLYKVSELLLSQAFNLETTVFKTEEQINQLLDLRVELGESIDELEKQFRRAQETCAEIRSSIIDESVAPSMEINNLEKEIALIEKTITKMEQQAKHEYLTSKADSGLVTRKCGELNSNLNKEIVQSIDAILKMQTFIRTRLEETVMRLN</sequence>